<accession>A0A4Q2A6P1</accession>
<evidence type="ECO:0000313" key="7">
    <source>
        <dbReference type="Proteomes" id="UP000289650"/>
    </source>
</evidence>
<dbReference type="Gene3D" id="3.40.309.10">
    <property type="entry name" value="Aldehyde Dehydrogenase, Chain A, domain 2"/>
    <property type="match status" value="1"/>
</dbReference>
<dbReference type="AlphaFoldDB" id="A0A4Q2A6P1"/>
<dbReference type="InterPro" id="IPR015590">
    <property type="entry name" value="Aldehyde_DH_dom"/>
</dbReference>
<dbReference type="CDD" id="cd07092">
    <property type="entry name" value="ALDH_ABALDH-YdcW"/>
    <property type="match status" value="1"/>
</dbReference>
<dbReference type="Gene3D" id="3.40.605.10">
    <property type="entry name" value="Aldehyde Dehydrogenase, Chain A, domain 1"/>
    <property type="match status" value="1"/>
</dbReference>
<dbReference type="FunFam" id="3.40.605.10:FF:000001">
    <property type="entry name" value="Aldehyde dehydrogenase 1"/>
    <property type="match status" value="1"/>
</dbReference>
<dbReference type="RefSeq" id="WP_129518458.1">
    <property type="nucleotide sequence ID" value="NZ_QWEX01000004.1"/>
</dbReference>
<dbReference type="InterPro" id="IPR016163">
    <property type="entry name" value="Ald_DH_C"/>
</dbReference>
<evidence type="ECO:0000313" key="6">
    <source>
        <dbReference type="EMBL" id="RXV64361.1"/>
    </source>
</evidence>
<comment type="similarity">
    <text evidence="4">Belongs to the aldehyde dehydrogenase family.</text>
</comment>
<protein>
    <submittedName>
        <fullName evidence="6">Gamma-aminobutyraldehyde dehydrogenase</fullName>
    </submittedName>
</protein>
<feature type="active site" evidence="3">
    <location>
        <position position="242"/>
    </location>
</feature>
<evidence type="ECO:0000256" key="1">
    <source>
        <dbReference type="ARBA" id="ARBA00023002"/>
    </source>
</evidence>
<proteinExistence type="inferred from homology"/>
<dbReference type="InterPro" id="IPR015657">
    <property type="entry name" value="Aminobutyraldehyde_DH"/>
</dbReference>
<evidence type="ECO:0000256" key="3">
    <source>
        <dbReference type="PROSITE-ProRule" id="PRU10007"/>
    </source>
</evidence>
<dbReference type="NCBIfam" id="NF010000">
    <property type="entry name" value="PRK13473.1"/>
    <property type="match status" value="1"/>
</dbReference>
<gene>
    <name evidence="6" type="ORF">D1006_38895</name>
</gene>
<organism evidence="6 7">
    <name type="scientific">Burkholderia stabilis</name>
    <dbReference type="NCBI Taxonomy" id="95485"/>
    <lineage>
        <taxon>Bacteria</taxon>
        <taxon>Pseudomonadati</taxon>
        <taxon>Pseudomonadota</taxon>
        <taxon>Betaproteobacteria</taxon>
        <taxon>Burkholderiales</taxon>
        <taxon>Burkholderiaceae</taxon>
        <taxon>Burkholderia</taxon>
        <taxon>Burkholderia cepacia complex</taxon>
    </lineage>
</organism>
<name>A0A4Q2A6P1_9BURK</name>
<dbReference type="GO" id="GO:0004030">
    <property type="term" value="F:aldehyde dehydrogenase [NAD(P)+] activity"/>
    <property type="evidence" value="ECO:0007669"/>
    <property type="project" value="UniProtKB-ARBA"/>
</dbReference>
<comment type="caution">
    <text evidence="6">The sequence shown here is derived from an EMBL/GenBank/DDBJ whole genome shotgun (WGS) entry which is preliminary data.</text>
</comment>
<dbReference type="InterPro" id="IPR029510">
    <property type="entry name" value="Ald_DH_CS_GLU"/>
</dbReference>
<feature type="domain" description="Aldehyde dehydrogenase" evidence="5">
    <location>
        <begin position="10"/>
        <end position="466"/>
    </location>
</feature>
<dbReference type="Proteomes" id="UP000289650">
    <property type="component" value="Unassembled WGS sequence"/>
</dbReference>
<sequence>MLINGICIEGNGEPLALADPATGEPLASPVAASVADVERAVAAAETAFPAWRATTPQTRASLLLALADDIERQADTLARIESRNTGKPLHLVVKDELPAVVDCFRFYAGAARTANGPSAGEYVQGHTSMVRRDPVGVVAQIAPWNYPLMMAAWKLAPALAAGNTVVFKPSEWTPLSIVALESTLARLFPAGVVNVVPGDGATVGRALAAHPRVRMISLTGSVEAGKSVLAAAASNLKRTHLELGGKAPVLVFDDADLDAAVAGIRYAGFYNAGQDCTAATRIYAQRGIHDALARRLADAAGTLRVGEPGRADVEMGPLVSAAHHARVDRFVKEAAALPHATVLCGGAPLDGPGFYYAPTVIAGVRHNDAPVRREAFGPVVTLTQFDTESQALRWANDSEYGLASSVWTRDASRGMRLAACIEAGVTWVNAHFTYTSDMPHGGTKQSGYGSDLSTLGLADYTQPRHVMWRH</sequence>
<keyword evidence="1 4" id="KW-0560">Oxidoreductase</keyword>
<dbReference type="SUPFAM" id="SSF53720">
    <property type="entry name" value="ALDH-like"/>
    <property type="match status" value="1"/>
</dbReference>
<dbReference type="PANTHER" id="PTHR11699">
    <property type="entry name" value="ALDEHYDE DEHYDROGENASE-RELATED"/>
    <property type="match status" value="1"/>
</dbReference>
<dbReference type="PROSITE" id="PS00687">
    <property type="entry name" value="ALDEHYDE_DEHYDR_GLU"/>
    <property type="match status" value="1"/>
</dbReference>
<dbReference type="EMBL" id="QWEX01000004">
    <property type="protein sequence ID" value="RXV64361.1"/>
    <property type="molecule type" value="Genomic_DNA"/>
</dbReference>
<dbReference type="InterPro" id="IPR016161">
    <property type="entry name" value="Ald_DH/histidinol_DH"/>
</dbReference>
<keyword evidence="2" id="KW-0520">NAD</keyword>
<dbReference type="Pfam" id="PF00171">
    <property type="entry name" value="Aldedh"/>
    <property type="match status" value="1"/>
</dbReference>
<dbReference type="InterPro" id="IPR016162">
    <property type="entry name" value="Ald_DH_N"/>
</dbReference>
<dbReference type="InterPro" id="IPR016160">
    <property type="entry name" value="Ald_DH_CS_CYS"/>
</dbReference>
<evidence type="ECO:0000256" key="2">
    <source>
        <dbReference type="ARBA" id="ARBA00023027"/>
    </source>
</evidence>
<dbReference type="PROSITE" id="PS00070">
    <property type="entry name" value="ALDEHYDE_DEHYDR_CYS"/>
    <property type="match status" value="1"/>
</dbReference>
<reference evidence="6 7" key="1">
    <citation type="submission" date="2018-08" db="EMBL/GenBank/DDBJ databases">
        <title>Mountain-cultivated ginseng endophyte, Burkholderia stabilis and its activity against ginseng root rot disease.</title>
        <authorList>
            <person name="Tapan Kumar M."/>
            <person name="Bae H."/>
            <person name="Shanmugam G."/>
            <person name="Jeon J."/>
        </authorList>
    </citation>
    <scope>NUCLEOTIDE SEQUENCE [LARGE SCALE GENOMIC DNA]</scope>
    <source>
        <strain evidence="6 7">EB159</strain>
    </source>
</reference>
<evidence type="ECO:0000259" key="5">
    <source>
        <dbReference type="Pfam" id="PF00171"/>
    </source>
</evidence>
<dbReference type="OrthoDB" id="6187633at2"/>
<evidence type="ECO:0000256" key="4">
    <source>
        <dbReference type="RuleBase" id="RU003345"/>
    </source>
</evidence>
<dbReference type="FunFam" id="3.40.309.10:FF:000010">
    <property type="entry name" value="Gamma-aminobutyraldehyde dehydrogenase"/>
    <property type="match status" value="1"/>
</dbReference>